<keyword evidence="7" id="KW-1185">Reference proteome</keyword>
<dbReference type="InterPro" id="IPR013783">
    <property type="entry name" value="Ig-like_fold"/>
</dbReference>
<dbReference type="InterPro" id="IPR003599">
    <property type="entry name" value="Ig_sub"/>
</dbReference>
<dbReference type="InterPro" id="IPR050488">
    <property type="entry name" value="Ig_Fc_receptor"/>
</dbReference>
<dbReference type="InterPro" id="IPR036179">
    <property type="entry name" value="Ig-like_dom_sf"/>
</dbReference>
<evidence type="ECO:0000313" key="6">
    <source>
        <dbReference type="EMBL" id="CAB1422283.1"/>
    </source>
</evidence>
<feature type="domain" description="Immunoglobulin" evidence="5">
    <location>
        <begin position="36"/>
        <end position="115"/>
    </location>
</feature>
<feature type="transmembrane region" description="Helical" evidence="3">
    <location>
        <begin position="217"/>
        <end position="237"/>
    </location>
</feature>
<feature type="signal peptide" evidence="4">
    <location>
        <begin position="1"/>
        <end position="21"/>
    </location>
</feature>
<evidence type="ECO:0000313" key="7">
    <source>
        <dbReference type="Proteomes" id="UP001153269"/>
    </source>
</evidence>
<evidence type="ECO:0000256" key="1">
    <source>
        <dbReference type="ARBA" id="ARBA00022729"/>
    </source>
</evidence>
<evidence type="ECO:0000256" key="4">
    <source>
        <dbReference type="SAM" id="SignalP"/>
    </source>
</evidence>
<dbReference type="PANTHER" id="PTHR11481">
    <property type="entry name" value="IMMUNOGLOBULIN FC RECEPTOR"/>
    <property type="match status" value="1"/>
</dbReference>
<reference evidence="6" key="1">
    <citation type="submission" date="2020-03" db="EMBL/GenBank/DDBJ databases">
        <authorList>
            <person name="Weist P."/>
        </authorList>
    </citation>
    <scope>NUCLEOTIDE SEQUENCE</scope>
</reference>
<dbReference type="SUPFAM" id="SSF48726">
    <property type="entry name" value="Immunoglobulin"/>
    <property type="match status" value="2"/>
</dbReference>
<dbReference type="GO" id="GO:0007166">
    <property type="term" value="P:cell surface receptor signaling pathway"/>
    <property type="evidence" value="ECO:0007669"/>
    <property type="project" value="TreeGrafter"/>
</dbReference>
<dbReference type="Proteomes" id="UP001153269">
    <property type="component" value="Unassembled WGS sequence"/>
</dbReference>
<keyword evidence="1 4" id="KW-0732">Signal</keyword>
<evidence type="ECO:0000256" key="2">
    <source>
        <dbReference type="ARBA" id="ARBA00023157"/>
    </source>
</evidence>
<dbReference type="GO" id="GO:0006955">
    <property type="term" value="P:immune response"/>
    <property type="evidence" value="ECO:0007669"/>
    <property type="project" value="TreeGrafter"/>
</dbReference>
<keyword evidence="3" id="KW-0812">Transmembrane</keyword>
<keyword evidence="3" id="KW-1133">Transmembrane helix</keyword>
<evidence type="ECO:0000259" key="5">
    <source>
        <dbReference type="SMART" id="SM00409"/>
    </source>
</evidence>
<accession>A0A9N7YE15</accession>
<organism evidence="6 7">
    <name type="scientific">Pleuronectes platessa</name>
    <name type="common">European plaice</name>
    <dbReference type="NCBI Taxonomy" id="8262"/>
    <lineage>
        <taxon>Eukaryota</taxon>
        <taxon>Metazoa</taxon>
        <taxon>Chordata</taxon>
        <taxon>Craniata</taxon>
        <taxon>Vertebrata</taxon>
        <taxon>Euteleostomi</taxon>
        <taxon>Actinopterygii</taxon>
        <taxon>Neopterygii</taxon>
        <taxon>Teleostei</taxon>
        <taxon>Neoteleostei</taxon>
        <taxon>Acanthomorphata</taxon>
        <taxon>Carangaria</taxon>
        <taxon>Pleuronectiformes</taxon>
        <taxon>Pleuronectoidei</taxon>
        <taxon>Pleuronectidae</taxon>
        <taxon>Pleuronectes</taxon>
    </lineage>
</organism>
<dbReference type="EMBL" id="CADEAL010000571">
    <property type="protein sequence ID" value="CAB1422283.1"/>
    <property type="molecule type" value="Genomic_DNA"/>
</dbReference>
<keyword evidence="3" id="KW-0472">Membrane</keyword>
<dbReference type="Gene3D" id="2.60.40.10">
    <property type="entry name" value="Immunoglobulins"/>
    <property type="match status" value="2"/>
</dbReference>
<sequence>MELLSLCIPLLILTLVAKVHSLKDRRDDAAFPHFDPQRLQLFQYESVSISCEDLKGLSEWRVMRRLKDLTPSDTSSWETSTRSRTIKTVHESDSGEYWCEDEHGEKSNAVNVTVGGELILDIPLGPVMEGDDLTLSCIMEKPFNRIAEFFRDNVRIQTGYKGVMSIFRVSKSDEGLYKCNVSGVGESPESWLNVQGKATLAVHKDNDPSSSGTPHLVLLWTLTIVLLGSLLLLGLLYRNRRALICCSSDASALGSDLAMNPTVSRQDSSSGEVFYSVITMGLADA</sequence>
<protein>
    <recommendedName>
        <fullName evidence="5">Immunoglobulin domain-containing protein</fullName>
    </recommendedName>
</protein>
<gene>
    <name evidence="6" type="ORF">PLEPLA_LOCUS10173</name>
</gene>
<evidence type="ECO:0000256" key="3">
    <source>
        <dbReference type="SAM" id="Phobius"/>
    </source>
</evidence>
<dbReference type="GO" id="GO:0004888">
    <property type="term" value="F:transmembrane signaling receptor activity"/>
    <property type="evidence" value="ECO:0007669"/>
    <property type="project" value="TreeGrafter"/>
</dbReference>
<dbReference type="PANTHER" id="PTHR11481:SF64">
    <property type="entry name" value="FC RECEPTOR-LIKE PROTEIN 4"/>
    <property type="match status" value="1"/>
</dbReference>
<comment type="caution">
    <text evidence="6">The sequence shown here is derived from an EMBL/GenBank/DDBJ whole genome shotgun (WGS) entry which is preliminary data.</text>
</comment>
<proteinExistence type="predicted"/>
<dbReference type="SMART" id="SM00409">
    <property type="entry name" value="IG"/>
    <property type="match status" value="2"/>
</dbReference>
<name>A0A9N7YE15_PLEPL</name>
<dbReference type="AlphaFoldDB" id="A0A9N7YE15"/>
<keyword evidence="2" id="KW-1015">Disulfide bond</keyword>
<feature type="domain" description="Immunoglobulin" evidence="5">
    <location>
        <begin position="122"/>
        <end position="195"/>
    </location>
</feature>
<dbReference type="GO" id="GO:0009897">
    <property type="term" value="C:external side of plasma membrane"/>
    <property type="evidence" value="ECO:0007669"/>
    <property type="project" value="TreeGrafter"/>
</dbReference>
<feature type="chain" id="PRO_5040318333" description="Immunoglobulin domain-containing protein" evidence="4">
    <location>
        <begin position="22"/>
        <end position="285"/>
    </location>
</feature>